<dbReference type="EMBL" id="BMAC01000063">
    <property type="protein sequence ID" value="GFP83357.1"/>
    <property type="molecule type" value="Genomic_DNA"/>
</dbReference>
<sequence length="134" mass="15338">MVINNGIHVWSSARMVWPSNCRLITSPKKERETIENMGGFVTKFLGDVPRVDGKLALVRAFGYKSLKEHLSSESDVTVDVIDDDTEFMILASDNIWKVMSNQEAVDCIRQIKDVKKTAKRLTRRRLSFLVSFLF</sequence>
<dbReference type="Proteomes" id="UP000653305">
    <property type="component" value="Unassembled WGS sequence"/>
</dbReference>
<feature type="domain" description="PPM-type phosphatase" evidence="1">
    <location>
        <begin position="1"/>
        <end position="134"/>
    </location>
</feature>
<organism evidence="2 3">
    <name type="scientific">Phtheirospermum japonicum</name>
    <dbReference type="NCBI Taxonomy" id="374723"/>
    <lineage>
        <taxon>Eukaryota</taxon>
        <taxon>Viridiplantae</taxon>
        <taxon>Streptophyta</taxon>
        <taxon>Embryophyta</taxon>
        <taxon>Tracheophyta</taxon>
        <taxon>Spermatophyta</taxon>
        <taxon>Magnoliopsida</taxon>
        <taxon>eudicotyledons</taxon>
        <taxon>Gunneridae</taxon>
        <taxon>Pentapetalae</taxon>
        <taxon>asterids</taxon>
        <taxon>lamiids</taxon>
        <taxon>Lamiales</taxon>
        <taxon>Orobanchaceae</taxon>
        <taxon>Orobanchaceae incertae sedis</taxon>
        <taxon>Phtheirospermum</taxon>
    </lineage>
</organism>
<dbReference type="SUPFAM" id="SSF81606">
    <property type="entry name" value="PP2C-like"/>
    <property type="match status" value="1"/>
</dbReference>
<reference evidence="2" key="1">
    <citation type="submission" date="2020-07" db="EMBL/GenBank/DDBJ databases">
        <title>Ethylene signaling mediates host invasion by parasitic plants.</title>
        <authorList>
            <person name="Yoshida S."/>
        </authorList>
    </citation>
    <scope>NUCLEOTIDE SEQUENCE</scope>
    <source>
        <strain evidence="2">Okayama</strain>
    </source>
</reference>
<dbReference type="InterPro" id="IPR015655">
    <property type="entry name" value="PP2C"/>
</dbReference>
<dbReference type="PANTHER" id="PTHR47992">
    <property type="entry name" value="PROTEIN PHOSPHATASE"/>
    <property type="match status" value="1"/>
</dbReference>
<evidence type="ECO:0000313" key="3">
    <source>
        <dbReference type="Proteomes" id="UP000653305"/>
    </source>
</evidence>
<comment type="caution">
    <text evidence="2">The sequence shown here is derived from an EMBL/GenBank/DDBJ whole genome shotgun (WGS) entry which is preliminary data.</text>
</comment>
<dbReference type="OrthoDB" id="10264738at2759"/>
<gene>
    <name evidence="2" type="ORF">PHJA_000479100</name>
</gene>
<dbReference type="InterPro" id="IPR036457">
    <property type="entry name" value="PPM-type-like_dom_sf"/>
</dbReference>
<dbReference type="Gene3D" id="3.60.40.10">
    <property type="entry name" value="PPM-type phosphatase domain"/>
    <property type="match status" value="1"/>
</dbReference>
<dbReference type="Pfam" id="PF00481">
    <property type="entry name" value="PP2C"/>
    <property type="match status" value="1"/>
</dbReference>
<accession>A0A830B8E2</accession>
<protein>
    <submittedName>
        <fullName evidence="2">Probable protein phosphatase 2c 39</fullName>
    </submittedName>
</protein>
<keyword evidence="3" id="KW-1185">Reference proteome</keyword>
<dbReference type="AlphaFoldDB" id="A0A830B8E2"/>
<proteinExistence type="predicted"/>
<dbReference type="InterPro" id="IPR001932">
    <property type="entry name" value="PPM-type_phosphatase-like_dom"/>
</dbReference>
<dbReference type="GO" id="GO:0004722">
    <property type="term" value="F:protein serine/threonine phosphatase activity"/>
    <property type="evidence" value="ECO:0007669"/>
    <property type="project" value="InterPro"/>
</dbReference>
<evidence type="ECO:0000259" key="1">
    <source>
        <dbReference type="PROSITE" id="PS51746"/>
    </source>
</evidence>
<name>A0A830B8E2_9LAMI</name>
<evidence type="ECO:0000313" key="2">
    <source>
        <dbReference type="EMBL" id="GFP83357.1"/>
    </source>
</evidence>
<dbReference type="PROSITE" id="PS51746">
    <property type="entry name" value="PPM_2"/>
    <property type="match status" value="1"/>
</dbReference>